<proteinExistence type="predicted"/>
<dbReference type="RefSeq" id="WP_306376330.1">
    <property type="nucleotide sequence ID" value="NZ_JASAYT010000026.1"/>
</dbReference>
<gene>
    <name evidence="1" type="ORF">QJU97_08135</name>
</gene>
<evidence type="ECO:0000313" key="2">
    <source>
        <dbReference type="Proteomes" id="UP001231736"/>
    </source>
</evidence>
<dbReference type="Proteomes" id="UP001231736">
    <property type="component" value="Unassembled WGS sequence"/>
</dbReference>
<dbReference type="EMBL" id="JASAYT010000026">
    <property type="protein sequence ID" value="MDP8175423.1"/>
    <property type="molecule type" value="Genomic_DNA"/>
</dbReference>
<accession>A0AAJ6NEN2</accession>
<dbReference type="InterPro" id="IPR047666">
    <property type="entry name" value="ANR_neg_reg"/>
</dbReference>
<organism evidence="1 2">
    <name type="scientific">Phocoenobacter skyensis</name>
    <dbReference type="NCBI Taxonomy" id="97481"/>
    <lineage>
        <taxon>Bacteria</taxon>
        <taxon>Pseudomonadati</taxon>
        <taxon>Pseudomonadota</taxon>
        <taxon>Gammaproteobacteria</taxon>
        <taxon>Pasteurellales</taxon>
        <taxon>Pasteurellaceae</taxon>
        <taxon>Phocoenobacter</taxon>
    </lineage>
</organism>
<evidence type="ECO:0000313" key="1">
    <source>
        <dbReference type="EMBL" id="MDP8175423.1"/>
    </source>
</evidence>
<sequence length="87" mass="10278">MSGIVQSANATIKKQLDAERKATYIYVAKQARDIENQKNERYLEAVNLWRKAAKLARNYKNRIYALNRAEFLEAWGERIYQREKQGL</sequence>
<dbReference type="AlphaFoldDB" id="A0AAJ6NEN2"/>
<protein>
    <submittedName>
        <fullName evidence="1">ANR family transcriptional regulator</fullName>
    </submittedName>
</protein>
<name>A0AAJ6NEN2_9PAST</name>
<dbReference type="NCBIfam" id="NF033650">
    <property type="entry name" value="ANR_neg_reg"/>
    <property type="match status" value="1"/>
</dbReference>
<comment type="caution">
    <text evidence="1">The sequence shown here is derived from an EMBL/GenBank/DDBJ whole genome shotgun (WGS) entry which is preliminary data.</text>
</comment>
<reference evidence="1" key="1">
    <citation type="journal article" date="2023" name="Front. Microbiol.">
        <title>Phylogeography and host specificity of Pasteurellaceae pathogenic to sea-farmed fish in the north-east Atlantic.</title>
        <authorList>
            <person name="Gulla S."/>
            <person name="Colquhoun D.J."/>
            <person name="Olsen A.B."/>
            <person name="Spilsberg B."/>
            <person name="Lagesen K."/>
            <person name="Aakesson C.P."/>
            <person name="Strom S."/>
            <person name="Manji F."/>
            <person name="Birkbeck T.H."/>
            <person name="Nilsen H.K."/>
        </authorList>
    </citation>
    <scope>NUCLEOTIDE SEQUENCE</scope>
    <source>
        <strain evidence="1">98B1</strain>
    </source>
</reference>